<dbReference type="PANTHER" id="PTHR45138:SF9">
    <property type="entry name" value="DIGUANYLATE CYCLASE DGCM-RELATED"/>
    <property type="match status" value="1"/>
</dbReference>
<dbReference type="NCBIfam" id="TIGR00254">
    <property type="entry name" value="GGDEF"/>
    <property type="match status" value="1"/>
</dbReference>
<feature type="transmembrane region" description="Helical" evidence="5">
    <location>
        <begin position="119"/>
        <end position="139"/>
    </location>
</feature>
<proteinExistence type="predicted"/>
<dbReference type="GO" id="GO:0043709">
    <property type="term" value="P:cell adhesion involved in single-species biofilm formation"/>
    <property type="evidence" value="ECO:0007669"/>
    <property type="project" value="TreeGrafter"/>
</dbReference>
<dbReference type="PANTHER" id="PTHR45138">
    <property type="entry name" value="REGULATORY COMPONENTS OF SENSORY TRANSDUCTION SYSTEM"/>
    <property type="match status" value="1"/>
</dbReference>
<evidence type="ECO:0000256" key="2">
    <source>
        <dbReference type="ARBA" id="ARBA00004665"/>
    </source>
</evidence>
<dbReference type="SMART" id="SM00267">
    <property type="entry name" value="GGDEF"/>
    <property type="match status" value="1"/>
</dbReference>
<dbReference type="PROSITE" id="PS50887">
    <property type="entry name" value="GGDEF"/>
    <property type="match status" value="1"/>
</dbReference>
<evidence type="ECO:0000313" key="7">
    <source>
        <dbReference type="EMBL" id="EKE72385.1"/>
    </source>
</evidence>
<evidence type="ECO:0000256" key="1">
    <source>
        <dbReference type="ARBA" id="ARBA00001946"/>
    </source>
</evidence>
<accession>K2K4I2</accession>
<feature type="domain" description="GGDEF" evidence="6">
    <location>
        <begin position="314"/>
        <end position="446"/>
    </location>
</feature>
<feature type="transmembrane region" description="Helical" evidence="5">
    <location>
        <begin position="146"/>
        <end position="167"/>
    </location>
</feature>
<feature type="transmembrane region" description="Helical" evidence="5">
    <location>
        <begin position="75"/>
        <end position="99"/>
    </location>
</feature>
<dbReference type="InterPro" id="IPR000160">
    <property type="entry name" value="GGDEF_dom"/>
</dbReference>
<evidence type="ECO:0000256" key="5">
    <source>
        <dbReference type="SAM" id="Phobius"/>
    </source>
</evidence>
<dbReference type="EMBL" id="AMRI01000014">
    <property type="protein sequence ID" value="EKE72385.1"/>
    <property type="molecule type" value="Genomic_DNA"/>
</dbReference>
<dbReference type="CDD" id="cd01949">
    <property type="entry name" value="GGDEF"/>
    <property type="match status" value="1"/>
</dbReference>
<dbReference type="AlphaFoldDB" id="K2K4I2"/>
<comment type="cofactor">
    <cofactor evidence="1">
        <name>Mg(2+)</name>
        <dbReference type="ChEBI" id="CHEBI:18420"/>
    </cofactor>
</comment>
<feature type="transmembrane region" description="Helical" evidence="5">
    <location>
        <begin position="244"/>
        <end position="266"/>
    </location>
</feature>
<dbReference type="GO" id="GO:0052621">
    <property type="term" value="F:diguanylate cyclase activity"/>
    <property type="evidence" value="ECO:0007669"/>
    <property type="project" value="UniProtKB-EC"/>
</dbReference>
<comment type="catalytic activity">
    <reaction evidence="4">
        <text>2 GTP = 3',3'-c-di-GMP + 2 diphosphate</text>
        <dbReference type="Rhea" id="RHEA:24898"/>
        <dbReference type="ChEBI" id="CHEBI:33019"/>
        <dbReference type="ChEBI" id="CHEBI:37565"/>
        <dbReference type="ChEBI" id="CHEBI:58805"/>
        <dbReference type="EC" id="2.7.7.65"/>
    </reaction>
</comment>
<dbReference type="SUPFAM" id="SSF55073">
    <property type="entry name" value="Nucleotide cyclase"/>
    <property type="match status" value="1"/>
</dbReference>
<dbReference type="Pfam" id="PF00990">
    <property type="entry name" value="GGDEF"/>
    <property type="match status" value="1"/>
</dbReference>
<dbReference type="eggNOG" id="COG3706">
    <property type="taxonomic scope" value="Bacteria"/>
</dbReference>
<comment type="pathway">
    <text evidence="2">Purine metabolism; 3',5'-cyclic di-GMP biosynthesis.</text>
</comment>
<feature type="transmembrane region" description="Helical" evidence="5">
    <location>
        <begin position="173"/>
        <end position="193"/>
    </location>
</feature>
<evidence type="ECO:0000256" key="4">
    <source>
        <dbReference type="ARBA" id="ARBA00034247"/>
    </source>
</evidence>
<keyword evidence="5" id="KW-1133">Transmembrane helix</keyword>
<keyword evidence="5" id="KW-0812">Transmembrane</keyword>
<sequence length="448" mass="49243">MYRRYPLIRLALALTVPLAILALASGLLVLLSYPLEITVLIRPEPLGPGSHPLSALGIILLAASMLLYHHRLPSLVLALPVWLLMLSRLLMPDASQALLQALTPFTRSLALINESGHPVALGVHTALCQWLIASAILSYQLYHPKWAQLLSTLAFAVAQVALTGYAFGLSHFYGEMSLTTMMMVTPMSLAILVRTANRGGLRALLSPWTGGKIARLQLVVGMVTPFLIGLLLVKTADRAPDLSFGMLIVAVSQASALLIAVSAILYETMDKERRSYHRQMELMATRDPLTASFNRYALERRAETELARSRRHRYPLSVLVVDADHFKQINDNFGHPVGDLVLQQLASLLRRHCRAQDTVARWGGEEFVVLLPDTPLNKAFQVAEKLRQLVAQQDLHDLAPGLSLTISVGCAQLTAQENISDLLRRADIALYAAKDLGRNKVSEARLAS</sequence>
<dbReference type="EC" id="2.7.7.65" evidence="3"/>
<feature type="transmembrane region" description="Helical" evidence="5">
    <location>
        <begin position="213"/>
        <end position="232"/>
    </location>
</feature>
<keyword evidence="8" id="KW-1185">Reference proteome</keyword>
<comment type="caution">
    <text evidence="7">The sequence shown here is derived from an EMBL/GenBank/DDBJ whole genome shotgun (WGS) entry which is preliminary data.</text>
</comment>
<feature type="transmembrane region" description="Helical" evidence="5">
    <location>
        <begin position="50"/>
        <end position="68"/>
    </location>
</feature>
<dbReference type="InterPro" id="IPR043128">
    <property type="entry name" value="Rev_trsase/Diguanyl_cyclase"/>
</dbReference>
<organism evidence="7 8">
    <name type="scientific">Gallaecimonas xiamenensis 3-C-1</name>
    <dbReference type="NCBI Taxonomy" id="745411"/>
    <lineage>
        <taxon>Bacteria</taxon>
        <taxon>Pseudomonadati</taxon>
        <taxon>Pseudomonadota</taxon>
        <taxon>Gammaproteobacteria</taxon>
        <taxon>Enterobacterales</taxon>
        <taxon>Gallaecimonadaceae</taxon>
        <taxon>Gallaecimonas</taxon>
    </lineage>
</organism>
<dbReference type="STRING" id="745411.B3C1_11152"/>
<dbReference type="InterPro" id="IPR029787">
    <property type="entry name" value="Nucleotide_cyclase"/>
</dbReference>
<gene>
    <name evidence="7" type="ORF">B3C1_11152</name>
</gene>
<name>K2K4I2_9GAMM</name>
<dbReference type="FunFam" id="3.30.70.270:FF:000001">
    <property type="entry name" value="Diguanylate cyclase domain protein"/>
    <property type="match status" value="1"/>
</dbReference>
<protein>
    <recommendedName>
        <fullName evidence="3">diguanylate cyclase</fullName>
        <ecNumber evidence="3">2.7.7.65</ecNumber>
    </recommendedName>
</protein>
<evidence type="ECO:0000313" key="8">
    <source>
        <dbReference type="Proteomes" id="UP000006755"/>
    </source>
</evidence>
<dbReference type="Gene3D" id="3.30.70.270">
    <property type="match status" value="1"/>
</dbReference>
<evidence type="ECO:0000259" key="6">
    <source>
        <dbReference type="PROSITE" id="PS50887"/>
    </source>
</evidence>
<dbReference type="RefSeq" id="WP_008484896.1">
    <property type="nucleotide sequence ID" value="NZ_AMRI01000014.1"/>
</dbReference>
<dbReference type="GO" id="GO:1902201">
    <property type="term" value="P:negative regulation of bacterial-type flagellum-dependent cell motility"/>
    <property type="evidence" value="ECO:0007669"/>
    <property type="project" value="TreeGrafter"/>
</dbReference>
<dbReference type="GO" id="GO:0005886">
    <property type="term" value="C:plasma membrane"/>
    <property type="evidence" value="ECO:0007669"/>
    <property type="project" value="TreeGrafter"/>
</dbReference>
<evidence type="ECO:0000256" key="3">
    <source>
        <dbReference type="ARBA" id="ARBA00012528"/>
    </source>
</evidence>
<keyword evidence="5" id="KW-0472">Membrane</keyword>
<dbReference type="Proteomes" id="UP000006755">
    <property type="component" value="Unassembled WGS sequence"/>
</dbReference>
<dbReference type="InterPro" id="IPR050469">
    <property type="entry name" value="Diguanylate_Cyclase"/>
</dbReference>
<dbReference type="OrthoDB" id="9812260at2"/>
<dbReference type="PATRIC" id="fig|745411.4.peg.2191"/>
<reference evidence="7 8" key="1">
    <citation type="journal article" date="2012" name="J. Bacteriol.">
        <title>Genome Sequence of Gallaecimonas xiamenensis Type Strain 3-C-1.</title>
        <authorList>
            <person name="Lai Q."/>
            <person name="Wang L."/>
            <person name="Wang W."/>
            <person name="Shao Z."/>
        </authorList>
    </citation>
    <scope>NUCLEOTIDE SEQUENCE [LARGE SCALE GENOMIC DNA]</scope>
    <source>
        <strain evidence="7 8">3-C-1</strain>
    </source>
</reference>